<comment type="subunit">
    <text evidence="3 13">Tetramer of two alpha and two beta subunits.</text>
</comment>
<dbReference type="RefSeq" id="WP_154537170.1">
    <property type="nucleotide sequence ID" value="NZ_JAXFFP010000006.1"/>
</dbReference>
<reference evidence="15 16" key="1">
    <citation type="submission" date="2019-08" db="EMBL/GenBank/DDBJ databases">
        <title>In-depth cultivation of the pig gut microbiome towards novel bacterial diversity and tailored functional studies.</title>
        <authorList>
            <person name="Wylensek D."/>
            <person name="Hitch T.C.A."/>
            <person name="Clavel T."/>
        </authorList>
    </citation>
    <scope>NUCLEOTIDE SEQUENCE [LARGE SCALE GENOMIC DNA]</scope>
    <source>
        <strain evidence="15 16">WCA-SAB-591-4A-A</strain>
    </source>
</reference>
<dbReference type="NCBIfam" id="TIGR00468">
    <property type="entry name" value="pheS"/>
    <property type="match status" value="1"/>
</dbReference>
<dbReference type="GO" id="GO:0016740">
    <property type="term" value="F:transferase activity"/>
    <property type="evidence" value="ECO:0007669"/>
    <property type="project" value="UniProtKB-ARBA"/>
</dbReference>
<evidence type="ECO:0000256" key="1">
    <source>
        <dbReference type="ARBA" id="ARBA00004496"/>
    </source>
</evidence>
<evidence type="ECO:0000256" key="8">
    <source>
        <dbReference type="ARBA" id="ARBA00022840"/>
    </source>
</evidence>
<feature type="domain" description="Aminoacyl-transfer RNA synthetases class-II family profile" evidence="14">
    <location>
        <begin position="109"/>
        <end position="334"/>
    </location>
</feature>
<evidence type="ECO:0000256" key="5">
    <source>
        <dbReference type="ARBA" id="ARBA00022598"/>
    </source>
</evidence>
<evidence type="ECO:0000313" key="16">
    <source>
        <dbReference type="Proteomes" id="UP000440713"/>
    </source>
</evidence>
<keyword evidence="11 13" id="KW-0030">Aminoacyl-tRNA synthetase</keyword>
<keyword evidence="5 13" id="KW-0436">Ligase</keyword>
<dbReference type="EC" id="6.1.1.20" evidence="13"/>
<keyword evidence="16" id="KW-1185">Reference proteome</keyword>
<feature type="binding site" evidence="13">
    <location>
        <position position="258"/>
    </location>
    <ligand>
        <name>Mg(2+)</name>
        <dbReference type="ChEBI" id="CHEBI:18420"/>
        <note>shared with beta subunit</note>
    </ligand>
</feature>
<keyword evidence="10 13" id="KW-0648">Protein biosynthesis</keyword>
<evidence type="ECO:0000256" key="12">
    <source>
        <dbReference type="ARBA" id="ARBA00049255"/>
    </source>
</evidence>
<evidence type="ECO:0000256" key="3">
    <source>
        <dbReference type="ARBA" id="ARBA00011209"/>
    </source>
</evidence>
<comment type="similarity">
    <text evidence="2 13">Belongs to the class-II aminoacyl-tRNA synthetase family. Phe-tRNA synthetase alpha subunit type 1 subfamily.</text>
</comment>
<accession>A0A6N7WYN6</accession>
<dbReference type="Pfam" id="PF02912">
    <property type="entry name" value="Phe_tRNA-synt_N"/>
    <property type="match status" value="1"/>
</dbReference>
<evidence type="ECO:0000313" key="15">
    <source>
        <dbReference type="EMBL" id="MST61790.1"/>
    </source>
</evidence>
<dbReference type="InterPro" id="IPR010978">
    <property type="entry name" value="tRNA-bd_arm"/>
</dbReference>
<dbReference type="InterPro" id="IPR004529">
    <property type="entry name" value="Phe-tRNA-synth_IIc_asu"/>
</dbReference>
<evidence type="ECO:0000256" key="13">
    <source>
        <dbReference type="HAMAP-Rule" id="MF_00281"/>
    </source>
</evidence>
<comment type="caution">
    <text evidence="15">The sequence shown here is derived from an EMBL/GenBank/DDBJ whole genome shotgun (WGS) entry which is preliminary data.</text>
</comment>
<dbReference type="AlphaFoldDB" id="A0A6N7WYN6"/>
<name>A0A6N7WYN6_9FIRM</name>
<evidence type="ECO:0000256" key="10">
    <source>
        <dbReference type="ARBA" id="ARBA00022917"/>
    </source>
</evidence>
<dbReference type="SUPFAM" id="SSF46589">
    <property type="entry name" value="tRNA-binding arm"/>
    <property type="match status" value="1"/>
</dbReference>
<dbReference type="GO" id="GO:0004826">
    <property type="term" value="F:phenylalanine-tRNA ligase activity"/>
    <property type="evidence" value="ECO:0007669"/>
    <property type="project" value="UniProtKB-UniRule"/>
</dbReference>
<dbReference type="Pfam" id="PF01409">
    <property type="entry name" value="tRNA-synt_2d"/>
    <property type="match status" value="1"/>
</dbReference>
<dbReference type="InterPro" id="IPR002319">
    <property type="entry name" value="Phenylalanyl-tRNA_Synthase"/>
</dbReference>
<keyword evidence="6 13" id="KW-0479">Metal-binding</keyword>
<keyword evidence="4 13" id="KW-0963">Cytoplasm</keyword>
<dbReference type="Proteomes" id="UP000440713">
    <property type="component" value="Unassembled WGS sequence"/>
</dbReference>
<dbReference type="CDD" id="cd00496">
    <property type="entry name" value="PheRS_alpha_core"/>
    <property type="match status" value="1"/>
</dbReference>
<evidence type="ECO:0000256" key="6">
    <source>
        <dbReference type="ARBA" id="ARBA00022723"/>
    </source>
</evidence>
<evidence type="ECO:0000256" key="4">
    <source>
        <dbReference type="ARBA" id="ARBA00022490"/>
    </source>
</evidence>
<keyword evidence="8 13" id="KW-0067">ATP-binding</keyword>
<evidence type="ECO:0000256" key="11">
    <source>
        <dbReference type="ARBA" id="ARBA00023146"/>
    </source>
</evidence>
<dbReference type="Gene3D" id="3.30.930.10">
    <property type="entry name" value="Bira Bifunctional Protein, Domain 2"/>
    <property type="match status" value="1"/>
</dbReference>
<keyword evidence="7 13" id="KW-0547">Nucleotide-binding</keyword>
<evidence type="ECO:0000259" key="14">
    <source>
        <dbReference type="PROSITE" id="PS50862"/>
    </source>
</evidence>
<dbReference type="SUPFAM" id="SSF55681">
    <property type="entry name" value="Class II aaRS and biotin synthetases"/>
    <property type="match status" value="1"/>
</dbReference>
<dbReference type="EMBL" id="VUNE01000001">
    <property type="protein sequence ID" value="MST61790.1"/>
    <property type="molecule type" value="Genomic_DNA"/>
</dbReference>
<dbReference type="InterPro" id="IPR004188">
    <property type="entry name" value="Phe-tRNA_ligase_II_N"/>
</dbReference>
<dbReference type="GO" id="GO:0006432">
    <property type="term" value="P:phenylalanyl-tRNA aminoacylation"/>
    <property type="evidence" value="ECO:0007669"/>
    <property type="project" value="UniProtKB-UniRule"/>
</dbReference>
<comment type="catalytic activity">
    <reaction evidence="12 13">
        <text>tRNA(Phe) + L-phenylalanine + ATP = L-phenylalanyl-tRNA(Phe) + AMP + diphosphate + H(+)</text>
        <dbReference type="Rhea" id="RHEA:19413"/>
        <dbReference type="Rhea" id="RHEA-COMP:9668"/>
        <dbReference type="Rhea" id="RHEA-COMP:9699"/>
        <dbReference type="ChEBI" id="CHEBI:15378"/>
        <dbReference type="ChEBI" id="CHEBI:30616"/>
        <dbReference type="ChEBI" id="CHEBI:33019"/>
        <dbReference type="ChEBI" id="CHEBI:58095"/>
        <dbReference type="ChEBI" id="CHEBI:78442"/>
        <dbReference type="ChEBI" id="CHEBI:78531"/>
        <dbReference type="ChEBI" id="CHEBI:456215"/>
        <dbReference type="EC" id="6.1.1.20"/>
    </reaction>
</comment>
<dbReference type="InterPro" id="IPR022911">
    <property type="entry name" value="Phe_tRNA_ligase_alpha1_bac"/>
</dbReference>
<sequence>MQEKLKQLKKEAEEKIASAVNLDEIEKLRVEYLGKKGDLTKILKDMGRLSNEERPIIGKLGNEVREMITTAINEKKEAVRQVILDKKLEAETIDVTMPGTEYKIGKKHIISRMIDEVTEIFMGMGFSIAEGPEIETVRNNFDALNAPKDHPSRDMSDTFYITEDILLRTQTSPVQIRTMEAAVKTGDLPLKIIVPGRCFRSDSPDATHSPMFHQIEVLVVGKDITFAEFKGTMETFVRKLFGPETKTKFRPHNFPFTEPSAEIDVSCFKCGGKGCSVCKGEGWIEILGAGMVHPNVLRNCGIDPDEYSGFAAGMGVERLGMLKYGIDDIRLMFENDARFLDQF</sequence>
<dbReference type="PANTHER" id="PTHR11538">
    <property type="entry name" value="PHENYLALANYL-TRNA SYNTHETASE"/>
    <property type="match status" value="1"/>
</dbReference>
<gene>
    <name evidence="13 15" type="primary">pheS</name>
    <name evidence="15" type="ORF">FYJ71_02225</name>
</gene>
<keyword evidence="9 13" id="KW-0460">Magnesium</keyword>
<evidence type="ECO:0000256" key="2">
    <source>
        <dbReference type="ARBA" id="ARBA00010207"/>
    </source>
</evidence>
<dbReference type="PANTHER" id="PTHR11538:SF41">
    <property type="entry name" value="PHENYLALANINE--TRNA LIGASE, MITOCHONDRIAL"/>
    <property type="match status" value="1"/>
</dbReference>
<dbReference type="GO" id="GO:0000287">
    <property type="term" value="F:magnesium ion binding"/>
    <property type="evidence" value="ECO:0007669"/>
    <property type="project" value="UniProtKB-UniRule"/>
</dbReference>
<dbReference type="InterPro" id="IPR006195">
    <property type="entry name" value="aa-tRNA-synth_II"/>
</dbReference>
<dbReference type="GO" id="GO:0000049">
    <property type="term" value="F:tRNA binding"/>
    <property type="evidence" value="ECO:0007669"/>
    <property type="project" value="InterPro"/>
</dbReference>
<dbReference type="PROSITE" id="PS50862">
    <property type="entry name" value="AA_TRNA_LIGASE_II"/>
    <property type="match status" value="1"/>
</dbReference>
<dbReference type="GO" id="GO:0005524">
    <property type="term" value="F:ATP binding"/>
    <property type="evidence" value="ECO:0007669"/>
    <property type="project" value="UniProtKB-UniRule"/>
</dbReference>
<dbReference type="HAMAP" id="MF_00281">
    <property type="entry name" value="Phe_tRNA_synth_alpha1"/>
    <property type="match status" value="1"/>
</dbReference>
<organism evidence="15 16">
    <name type="scientific">Peptostreptococcus porci</name>
    <dbReference type="NCBI Taxonomy" id="2652282"/>
    <lineage>
        <taxon>Bacteria</taxon>
        <taxon>Bacillati</taxon>
        <taxon>Bacillota</taxon>
        <taxon>Clostridia</taxon>
        <taxon>Peptostreptococcales</taxon>
        <taxon>Peptostreptococcaceae</taxon>
        <taxon>Peptostreptococcus</taxon>
    </lineage>
</organism>
<dbReference type="GO" id="GO:0005737">
    <property type="term" value="C:cytoplasm"/>
    <property type="evidence" value="ECO:0007669"/>
    <property type="project" value="UniProtKB-SubCell"/>
</dbReference>
<evidence type="ECO:0000256" key="7">
    <source>
        <dbReference type="ARBA" id="ARBA00022741"/>
    </source>
</evidence>
<comment type="subcellular location">
    <subcellularLocation>
        <location evidence="1 13">Cytoplasm</location>
    </subcellularLocation>
</comment>
<evidence type="ECO:0000256" key="9">
    <source>
        <dbReference type="ARBA" id="ARBA00022842"/>
    </source>
</evidence>
<comment type="cofactor">
    <cofactor evidence="13">
        <name>Mg(2+)</name>
        <dbReference type="ChEBI" id="CHEBI:18420"/>
    </cofactor>
    <text evidence="13">Binds 2 magnesium ions per tetramer.</text>
</comment>
<dbReference type="InterPro" id="IPR045864">
    <property type="entry name" value="aa-tRNA-synth_II/BPL/LPL"/>
</dbReference>
<proteinExistence type="inferred from homology"/>
<protein>
    <recommendedName>
        <fullName evidence="13">Phenylalanine--tRNA ligase alpha subunit</fullName>
        <ecNumber evidence="13">6.1.1.20</ecNumber>
    </recommendedName>
    <alternativeName>
        <fullName evidence="13">Phenylalanyl-tRNA synthetase alpha subunit</fullName>
        <shortName evidence="13">PheRS</shortName>
    </alternativeName>
</protein>
<dbReference type="GO" id="GO:0140096">
    <property type="term" value="F:catalytic activity, acting on a protein"/>
    <property type="evidence" value="ECO:0007669"/>
    <property type="project" value="UniProtKB-ARBA"/>
</dbReference>
<dbReference type="FunFam" id="3.30.930.10:FF:000003">
    <property type="entry name" value="Phenylalanine--tRNA ligase alpha subunit"/>
    <property type="match status" value="1"/>
</dbReference>